<comment type="caution">
    <text evidence="14">The sequence shown here is derived from an EMBL/GenBank/DDBJ whole genome shotgun (WGS) entry which is preliminary data.</text>
</comment>
<feature type="chain" id="PRO_5042302841" description="Phosphatidylserine decarboxylase beta chain" evidence="11">
    <location>
        <begin position="1"/>
        <end position="224"/>
    </location>
</feature>
<keyword evidence="4 11" id="KW-0443">Lipid metabolism</keyword>
<gene>
    <name evidence="11" type="primary">psd</name>
    <name evidence="14" type="ORF">RJJ65_27955</name>
</gene>
<evidence type="ECO:0000256" key="10">
    <source>
        <dbReference type="ARBA" id="ARBA00023317"/>
    </source>
</evidence>
<dbReference type="PANTHER" id="PTHR35809:SF1">
    <property type="entry name" value="ARCHAETIDYLSERINE DECARBOXYLASE PROENZYME-RELATED"/>
    <property type="match status" value="1"/>
</dbReference>
<evidence type="ECO:0000256" key="11">
    <source>
        <dbReference type="HAMAP-Rule" id="MF_00664"/>
    </source>
</evidence>
<keyword evidence="10 11" id="KW-0670">Pyruvate</keyword>
<dbReference type="InterPro" id="IPR033175">
    <property type="entry name" value="PSD-A"/>
</dbReference>
<keyword evidence="5 11" id="KW-0472">Membrane</keyword>
<dbReference type="RefSeq" id="WP_281015900.1">
    <property type="nucleotide sequence ID" value="NZ_JAVLSF010000023.1"/>
</dbReference>
<proteinExistence type="inferred from homology"/>
<comment type="similarity">
    <text evidence="11">Belongs to the phosphatidylserine decarboxylase family. PSD-A subfamily.</text>
</comment>
<evidence type="ECO:0000256" key="13">
    <source>
        <dbReference type="SAM" id="Phobius"/>
    </source>
</evidence>
<keyword evidence="13" id="KW-1133">Transmembrane helix</keyword>
<dbReference type="Pfam" id="PF02666">
    <property type="entry name" value="PS_Dcarbxylase"/>
    <property type="match status" value="1"/>
</dbReference>
<keyword evidence="2 11" id="KW-0444">Lipid biosynthesis</keyword>
<organism evidence="14 15">
    <name type="scientific">Rhizobium hidalgonense</name>
    <dbReference type="NCBI Taxonomy" id="1538159"/>
    <lineage>
        <taxon>Bacteria</taxon>
        <taxon>Pseudomonadati</taxon>
        <taxon>Pseudomonadota</taxon>
        <taxon>Alphaproteobacteria</taxon>
        <taxon>Hyphomicrobiales</taxon>
        <taxon>Rhizobiaceae</taxon>
        <taxon>Rhizobium/Agrobacterium group</taxon>
        <taxon>Rhizobium</taxon>
    </lineage>
</organism>
<reference evidence="14" key="1">
    <citation type="submission" date="2023-04" db="EMBL/GenBank/DDBJ databases">
        <title>Genomic characterization of faba bean (Vicia faba) microsymbionts in Mexican soils.</title>
        <authorList>
            <person name="Rivera Orduna F.N."/>
            <person name="Guevara-Luna J."/>
            <person name="Yan J."/>
            <person name="Arroyo-Herrera I."/>
            <person name="Li Y."/>
            <person name="Vasquez-Murrieta M.S."/>
            <person name="Wang E.T."/>
        </authorList>
    </citation>
    <scope>NUCLEOTIDE SEQUENCE</scope>
    <source>
        <strain evidence="14">CH26</strain>
    </source>
</reference>
<dbReference type="PANTHER" id="PTHR35809">
    <property type="entry name" value="ARCHAETIDYLSERINE DECARBOXYLASE PROENZYME-RELATED"/>
    <property type="match status" value="1"/>
</dbReference>
<comment type="subcellular location">
    <subcellularLocation>
        <location evidence="11">Cell membrane</location>
        <topology evidence="11">Peripheral membrane protein</topology>
    </subcellularLocation>
</comment>
<evidence type="ECO:0000256" key="4">
    <source>
        <dbReference type="ARBA" id="ARBA00023098"/>
    </source>
</evidence>
<feature type="transmembrane region" description="Helical" evidence="13">
    <location>
        <begin position="56"/>
        <end position="89"/>
    </location>
</feature>
<keyword evidence="13" id="KW-0812">Transmembrane</keyword>
<feature type="active site" description="Schiff-base intermediate with substrate; via pyruvic acid" evidence="11">
    <location>
        <position position="225"/>
    </location>
</feature>
<comment type="cofactor">
    <cofactor evidence="11">
        <name>pyruvate</name>
        <dbReference type="ChEBI" id="CHEBI:15361"/>
    </cofactor>
    <text evidence="11">Binds 1 pyruvoyl group covalently per subunit.</text>
</comment>
<evidence type="ECO:0000313" key="15">
    <source>
        <dbReference type="Proteomes" id="UP001268610"/>
    </source>
</evidence>
<keyword evidence="9 11" id="KW-1208">Phospholipid metabolism</keyword>
<dbReference type="GO" id="GO:0005886">
    <property type="term" value="C:plasma membrane"/>
    <property type="evidence" value="ECO:0007669"/>
    <property type="project" value="UniProtKB-SubCell"/>
</dbReference>
<evidence type="ECO:0000313" key="14">
    <source>
        <dbReference type="EMBL" id="MDR9776415.1"/>
    </source>
</evidence>
<feature type="region of interest" description="Disordered" evidence="12">
    <location>
        <begin position="1"/>
        <end position="26"/>
    </location>
</feature>
<dbReference type="NCBIfam" id="NF003685">
    <property type="entry name" value="PRK05305.2-5"/>
    <property type="match status" value="1"/>
</dbReference>
<dbReference type="InterPro" id="IPR003817">
    <property type="entry name" value="PS_Dcarbxylase"/>
</dbReference>
<evidence type="ECO:0000256" key="3">
    <source>
        <dbReference type="ARBA" id="ARBA00022793"/>
    </source>
</evidence>
<dbReference type="NCBIfam" id="NF003678">
    <property type="entry name" value="PRK05305.1-2"/>
    <property type="match status" value="1"/>
</dbReference>
<dbReference type="NCBIfam" id="NF003677">
    <property type="entry name" value="PRK05305.1-1"/>
    <property type="match status" value="1"/>
</dbReference>
<dbReference type="EC" id="4.1.1.65" evidence="11"/>
<keyword evidence="6 11" id="KW-0865">Zymogen</keyword>
<evidence type="ECO:0000256" key="7">
    <source>
        <dbReference type="ARBA" id="ARBA00023209"/>
    </source>
</evidence>
<dbReference type="EMBL" id="JAVLSF010000023">
    <property type="protein sequence ID" value="MDR9776415.1"/>
    <property type="molecule type" value="Genomic_DNA"/>
</dbReference>
<keyword evidence="8 11" id="KW-0456">Lyase</keyword>
<evidence type="ECO:0000256" key="1">
    <source>
        <dbReference type="ARBA" id="ARBA00022475"/>
    </source>
</evidence>
<evidence type="ECO:0000256" key="12">
    <source>
        <dbReference type="SAM" id="MobiDB-lite"/>
    </source>
</evidence>
<keyword evidence="1 11" id="KW-1003">Cell membrane</keyword>
<dbReference type="Proteomes" id="UP001268610">
    <property type="component" value="Unassembled WGS sequence"/>
</dbReference>
<comment type="PTM">
    <text evidence="11">Is synthesized initially as an inactive proenzyme. Formation of the active enzyme involves a self-maturation process in which the active site pyruvoyl group is generated from an internal serine residue via an autocatalytic post-translational modification. Two non-identical subunits are generated from the proenzyme in this reaction, and the pyruvate is formed at the N-terminus of the alpha chain, which is derived from the carboxyl end of the proenzyme. The post-translation cleavage follows an unusual pathway, termed non-hydrolytic serinolysis, in which the side chain hydroxyl group of the serine supplies its oxygen atom to form the C-terminus of the beta chain, while the remainder of the serine residue undergoes an oxidative deamination to produce ammonia and the pyruvoyl prosthetic group on the alpha chain.</text>
</comment>
<name>A0AAJ2LLF7_9HYPH</name>
<dbReference type="GO" id="GO:0006646">
    <property type="term" value="P:phosphatidylethanolamine biosynthetic process"/>
    <property type="evidence" value="ECO:0007669"/>
    <property type="project" value="UniProtKB-UniRule"/>
</dbReference>
<evidence type="ECO:0000256" key="6">
    <source>
        <dbReference type="ARBA" id="ARBA00023145"/>
    </source>
</evidence>
<feature type="site" description="Cleavage (non-hydrolytic); by autocatalysis" evidence="11">
    <location>
        <begin position="224"/>
        <end position="225"/>
    </location>
</feature>
<dbReference type="NCBIfam" id="NF003679">
    <property type="entry name" value="PRK05305.1-3"/>
    <property type="match status" value="1"/>
</dbReference>
<dbReference type="GO" id="GO:0004609">
    <property type="term" value="F:phosphatidylserine decarboxylase activity"/>
    <property type="evidence" value="ECO:0007669"/>
    <property type="project" value="UniProtKB-UniRule"/>
</dbReference>
<comment type="function">
    <text evidence="11">Catalyzes the formation of phosphatidylethanolamine (PtdEtn) from phosphatidylserine (PtdSer).</text>
</comment>
<evidence type="ECO:0000256" key="2">
    <source>
        <dbReference type="ARBA" id="ARBA00022516"/>
    </source>
</evidence>
<feature type="chain" id="PRO_5042302842" description="Phosphatidylserine decarboxylase alpha chain" evidence="11">
    <location>
        <begin position="225"/>
        <end position="267"/>
    </location>
</feature>
<evidence type="ECO:0000256" key="9">
    <source>
        <dbReference type="ARBA" id="ARBA00023264"/>
    </source>
</evidence>
<comment type="subunit">
    <text evidence="11">Heterodimer of a large membrane-associated beta subunit and a small pyruvoyl-containing alpha subunit.</text>
</comment>
<comment type="catalytic activity">
    <reaction evidence="11">
        <text>a 1,2-diacyl-sn-glycero-3-phospho-L-serine + H(+) = a 1,2-diacyl-sn-glycero-3-phosphoethanolamine + CO2</text>
        <dbReference type="Rhea" id="RHEA:20828"/>
        <dbReference type="ChEBI" id="CHEBI:15378"/>
        <dbReference type="ChEBI" id="CHEBI:16526"/>
        <dbReference type="ChEBI" id="CHEBI:57262"/>
        <dbReference type="ChEBI" id="CHEBI:64612"/>
        <dbReference type="EC" id="4.1.1.65"/>
    </reaction>
</comment>
<evidence type="ECO:0000256" key="8">
    <source>
        <dbReference type="ARBA" id="ARBA00023239"/>
    </source>
</evidence>
<feature type="modified residue" description="Pyruvic acid (Ser); by autocatalysis" evidence="11">
    <location>
        <position position="225"/>
    </location>
</feature>
<keyword evidence="7 11" id="KW-0594">Phospholipid biosynthesis</keyword>
<comment type="pathway">
    <text evidence="11">Phospholipid metabolism; phosphatidylethanolamine biosynthesis; phosphatidylethanolamine from CDP-diacylglycerol: step 2/2.</text>
</comment>
<keyword evidence="3 11" id="KW-0210">Decarboxylase</keyword>
<dbReference type="HAMAP" id="MF_00664">
    <property type="entry name" value="PS_decarb_PSD_A"/>
    <property type="match status" value="1"/>
</dbReference>
<dbReference type="AlphaFoldDB" id="A0AAJ2LLF7"/>
<protein>
    <recommendedName>
        <fullName evidence="11">Phosphatidylserine decarboxylase proenzyme</fullName>
        <ecNumber evidence="11">4.1.1.65</ecNumber>
    </recommendedName>
    <component>
        <recommendedName>
            <fullName evidence="11">Phosphatidylserine decarboxylase alpha chain</fullName>
        </recommendedName>
    </component>
    <component>
        <recommendedName>
            <fullName evidence="11">Phosphatidylserine decarboxylase beta chain</fullName>
        </recommendedName>
    </component>
</protein>
<evidence type="ECO:0000256" key="5">
    <source>
        <dbReference type="ARBA" id="ARBA00023136"/>
    </source>
</evidence>
<sequence>MFRTAASEPGLGPQHCPGDGFSLTSKKRQRKETGSMSLFNTVRNTIVPVHKEGYPFVAAFFVASLILGWIFKPLFWIGMIFTLWCAYFFRDPERVTPQDDDLVISPADGKVSAIQMVTPPAELNLGSEPMLRISVFMNVFNCHVNRAPMRGRIVSINYRSGSFVNAELDKASEDNERNGLVIETRHGQIGVVQIAGLVARRILCWANPNEPVDAGERFGLIRFGSRLDVFLPAGAAPRVSLGQVAIAGETVIAEFASTKGPIISRRS</sequence>
<accession>A0AAJ2LLF7</accession>